<dbReference type="EMBL" id="CP060783">
    <property type="protein sequence ID" value="QNP47882.1"/>
    <property type="molecule type" value="Genomic_DNA"/>
</dbReference>
<organism evidence="1 2">
    <name type="scientific">Diaphorobacter aerolatus</name>
    <dbReference type="NCBI Taxonomy" id="1288495"/>
    <lineage>
        <taxon>Bacteria</taxon>
        <taxon>Pseudomonadati</taxon>
        <taxon>Pseudomonadota</taxon>
        <taxon>Betaproteobacteria</taxon>
        <taxon>Burkholderiales</taxon>
        <taxon>Comamonadaceae</taxon>
        <taxon>Diaphorobacter</taxon>
    </lineage>
</organism>
<proteinExistence type="predicted"/>
<dbReference type="AlphaFoldDB" id="A0A7H0GHW6"/>
<evidence type="ECO:0000313" key="2">
    <source>
        <dbReference type="Proteomes" id="UP000516028"/>
    </source>
</evidence>
<dbReference type="Proteomes" id="UP000516028">
    <property type="component" value="Chromosome"/>
</dbReference>
<accession>A0A7H0GHW6</accession>
<keyword evidence="2" id="KW-1185">Reference proteome</keyword>
<reference evidence="1 2" key="1">
    <citation type="submission" date="2020-08" db="EMBL/GenBank/DDBJ databases">
        <title>Genome sequence of Diaphorobacter aerolatus KACC 16536T.</title>
        <authorList>
            <person name="Hyun D.-W."/>
            <person name="Bae J.-W."/>
        </authorList>
    </citation>
    <scope>NUCLEOTIDE SEQUENCE [LARGE SCALE GENOMIC DNA]</scope>
    <source>
        <strain evidence="1 2">KACC 16536</strain>
    </source>
</reference>
<sequence>MVTNIAMPIFITPGPLCSSSSQFKALGSQGNRDLAHPQLRPGPICASSTYEPKRLSLVDEVNLSPLQFTSGKMCRRDEHLLGFLPTVEKEKTVLVAVIVGGLTSTNPFGHVAIAIEGYGTFSYGTDTPAGTGLSDYLAKQGGYRSSVVYSIETTEARAQLIAARAKSFVGKKLPDPTKDPRGFADTCATRTIKALEAGGYSNPKPTLFGSAPSMFPRDAENYGREYGTQLQLKKGDTVPDIFKKFQKKD</sequence>
<evidence type="ECO:0008006" key="3">
    <source>
        <dbReference type="Google" id="ProtNLM"/>
    </source>
</evidence>
<dbReference type="KEGG" id="daer:H9K75_17360"/>
<gene>
    <name evidence="1" type="ORF">H9K75_17360</name>
</gene>
<dbReference type="RefSeq" id="WP_187723562.1">
    <property type="nucleotide sequence ID" value="NZ_CP060783.1"/>
</dbReference>
<evidence type="ECO:0000313" key="1">
    <source>
        <dbReference type="EMBL" id="QNP47882.1"/>
    </source>
</evidence>
<name>A0A7H0GHW6_9BURK</name>
<protein>
    <recommendedName>
        <fullName evidence="3">DUF4105 domain-containing protein</fullName>
    </recommendedName>
</protein>